<feature type="transmembrane region" description="Helical" evidence="5">
    <location>
        <begin position="88"/>
        <end position="106"/>
    </location>
</feature>
<dbReference type="Proteomes" id="UP000215902">
    <property type="component" value="Unassembled WGS sequence"/>
</dbReference>
<dbReference type="Gene3D" id="1.20.1250.20">
    <property type="entry name" value="MFS general substrate transporter like domains"/>
    <property type="match status" value="2"/>
</dbReference>
<reference evidence="7 8" key="1">
    <citation type="submission" date="2017-06" db="EMBL/GenBank/DDBJ databases">
        <title>A platform for efficient transgenesis in Macrostomum lignano, a flatworm model organism for stem cell research.</title>
        <authorList>
            <person name="Berezikov E."/>
        </authorList>
    </citation>
    <scope>NUCLEOTIDE SEQUENCE [LARGE SCALE GENOMIC DNA]</scope>
    <source>
        <strain evidence="7">DV1</strain>
        <tissue evidence="7">Whole organism</tissue>
    </source>
</reference>
<evidence type="ECO:0000313" key="7">
    <source>
        <dbReference type="EMBL" id="PAA88422.1"/>
    </source>
</evidence>
<dbReference type="InterPro" id="IPR050382">
    <property type="entry name" value="MFS_Na/Anion_cotransporter"/>
</dbReference>
<evidence type="ECO:0000256" key="2">
    <source>
        <dbReference type="ARBA" id="ARBA00022692"/>
    </source>
</evidence>
<dbReference type="GO" id="GO:0016020">
    <property type="term" value="C:membrane"/>
    <property type="evidence" value="ECO:0007669"/>
    <property type="project" value="UniProtKB-SubCell"/>
</dbReference>
<feature type="transmembrane region" description="Helical" evidence="5">
    <location>
        <begin position="177"/>
        <end position="195"/>
    </location>
</feature>
<dbReference type="AlphaFoldDB" id="A0A267GSZ7"/>
<evidence type="ECO:0000256" key="3">
    <source>
        <dbReference type="ARBA" id="ARBA00022989"/>
    </source>
</evidence>
<feature type="transmembrane region" description="Helical" evidence="5">
    <location>
        <begin position="401"/>
        <end position="419"/>
    </location>
</feature>
<accession>A0A267GSZ7</accession>
<evidence type="ECO:0000259" key="6">
    <source>
        <dbReference type="PROSITE" id="PS50850"/>
    </source>
</evidence>
<comment type="subcellular location">
    <subcellularLocation>
        <location evidence="1">Membrane</location>
        <topology evidence="1">Multi-pass membrane protein</topology>
    </subcellularLocation>
</comment>
<dbReference type="InterPro" id="IPR011701">
    <property type="entry name" value="MFS"/>
</dbReference>
<dbReference type="InterPro" id="IPR044777">
    <property type="entry name" value="SLC17A9-like"/>
</dbReference>
<dbReference type="PANTHER" id="PTHR11662">
    <property type="entry name" value="SOLUTE CARRIER FAMILY 17"/>
    <property type="match status" value="1"/>
</dbReference>
<dbReference type="PANTHER" id="PTHR11662:SF40">
    <property type="entry name" value="MAJOR FACILITATOR SUPERFAMILY (MFS) PROFILE DOMAIN-CONTAINING PROTEIN"/>
    <property type="match status" value="1"/>
</dbReference>
<evidence type="ECO:0000256" key="5">
    <source>
        <dbReference type="SAM" id="Phobius"/>
    </source>
</evidence>
<gene>
    <name evidence="7" type="ORF">BOX15_Mlig014279g1</name>
</gene>
<keyword evidence="3 5" id="KW-1133">Transmembrane helix</keyword>
<evidence type="ECO:0000313" key="8">
    <source>
        <dbReference type="Proteomes" id="UP000215902"/>
    </source>
</evidence>
<organism evidence="7 8">
    <name type="scientific">Macrostomum lignano</name>
    <dbReference type="NCBI Taxonomy" id="282301"/>
    <lineage>
        <taxon>Eukaryota</taxon>
        <taxon>Metazoa</taxon>
        <taxon>Spiralia</taxon>
        <taxon>Lophotrochozoa</taxon>
        <taxon>Platyhelminthes</taxon>
        <taxon>Rhabditophora</taxon>
        <taxon>Macrostomorpha</taxon>
        <taxon>Macrostomida</taxon>
        <taxon>Macrostomidae</taxon>
        <taxon>Macrostomum</taxon>
    </lineage>
</organism>
<feature type="transmembrane region" description="Helical" evidence="5">
    <location>
        <begin position="239"/>
        <end position="260"/>
    </location>
</feature>
<keyword evidence="4 5" id="KW-0472">Membrane</keyword>
<dbReference type="OrthoDB" id="2250022at2759"/>
<sequence>MYSSGVGNQHSGLSVWSASTRTTVALCSLANFINSADRVIMPITIIPMAQEFGWTLHDQGTILSAFPVGYIASTLVAGSAARRYGGKLVLTLAVALWSVSTLLTPSCASSSFSALVACRLALGLGEGLGLPAIFHLLALRVPAEQRSTAFGYLVALGSAGQTLSTLICPHLDWSSPFYLFGFGGIVWVLVWLVAFRSNKTHSTPGLSGADDEEAGMGSTSDPLASAGVRWFEYISHWPLWAIYIAHFSMNWSNYIIMNWLPTYLARTLGADKNQIMFTAAPYVLNSVVGIATGYFADALIRKRWSILSVRRLMTFIGLMGPGLLILAFSGTNSLLTAVLLITLSMGLSACNSSGHLANHADVAPGHAGVTFAVSNVLATIPGVLCGPLTAELVTKSGGRWFPVYILAGLMNLVGAVIYASQSSASQIF</sequence>
<evidence type="ECO:0000256" key="1">
    <source>
        <dbReference type="ARBA" id="ARBA00004141"/>
    </source>
</evidence>
<feature type="transmembrane region" description="Helical" evidence="5">
    <location>
        <begin position="280"/>
        <end position="300"/>
    </location>
</feature>
<dbReference type="PROSITE" id="PS50850">
    <property type="entry name" value="MFS"/>
    <property type="match status" value="1"/>
</dbReference>
<dbReference type="SUPFAM" id="SSF103473">
    <property type="entry name" value="MFS general substrate transporter"/>
    <property type="match status" value="1"/>
</dbReference>
<proteinExistence type="predicted"/>
<dbReference type="FunFam" id="1.20.1250.20:FF:000452">
    <property type="entry name" value="sialin-like isoform X1"/>
    <property type="match status" value="1"/>
</dbReference>
<feature type="transmembrane region" description="Helical" evidence="5">
    <location>
        <begin position="62"/>
        <end position="81"/>
    </location>
</feature>
<dbReference type="InterPro" id="IPR036259">
    <property type="entry name" value="MFS_trans_sf"/>
</dbReference>
<comment type="caution">
    <text evidence="7">The sequence shown here is derived from an EMBL/GenBank/DDBJ whole genome shotgun (WGS) entry which is preliminary data.</text>
</comment>
<protein>
    <recommendedName>
        <fullName evidence="6">Major facilitator superfamily (MFS) profile domain-containing protein</fullName>
    </recommendedName>
</protein>
<dbReference type="GO" id="GO:0015291">
    <property type="term" value="F:secondary active transmembrane transporter activity"/>
    <property type="evidence" value="ECO:0007669"/>
    <property type="project" value="UniProtKB-ARBA"/>
</dbReference>
<keyword evidence="8" id="KW-1185">Reference proteome</keyword>
<dbReference type="Pfam" id="PF07690">
    <property type="entry name" value="MFS_1"/>
    <property type="match status" value="1"/>
</dbReference>
<keyword evidence="2 5" id="KW-0812">Transmembrane</keyword>
<dbReference type="GO" id="GO:0006820">
    <property type="term" value="P:monoatomic anion transport"/>
    <property type="evidence" value="ECO:0007669"/>
    <property type="project" value="TreeGrafter"/>
</dbReference>
<feature type="transmembrane region" description="Helical" evidence="5">
    <location>
        <begin position="112"/>
        <end position="137"/>
    </location>
</feature>
<dbReference type="STRING" id="282301.A0A267GSZ7"/>
<feature type="transmembrane region" description="Helical" evidence="5">
    <location>
        <begin position="149"/>
        <end position="171"/>
    </location>
</feature>
<dbReference type="CDD" id="cd17380">
    <property type="entry name" value="MFS_SLC17A9_like"/>
    <property type="match status" value="1"/>
</dbReference>
<dbReference type="InterPro" id="IPR020846">
    <property type="entry name" value="MFS_dom"/>
</dbReference>
<dbReference type="EMBL" id="NIVC01000190">
    <property type="protein sequence ID" value="PAA88422.1"/>
    <property type="molecule type" value="Genomic_DNA"/>
</dbReference>
<feature type="transmembrane region" description="Helical" evidence="5">
    <location>
        <begin position="369"/>
        <end position="389"/>
    </location>
</feature>
<feature type="transmembrane region" description="Helical" evidence="5">
    <location>
        <begin position="334"/>
        <end position="357"/>
    </location>
</feature>
<feature type="domain" description="Major facilitator superfamily (MFS) profile" evidence="6">
    <location>
        <begin position="23"/>
        <end position="426"/>
    </location>
</feature>
<name>A0A267GSZ7_9PLAT</name>
<feature type="transmembrane region" description="Helical" evidence="5">
    <location>
        <begin position="312"/>
        <end position="328"/>
    </location>
</feature>
<evidence type="ECO:0000256" key="4">
    <source>
        <dbReference type="ARBA" id="ARBA00023136"/>
    </source>
</evidence>